<dbReference type="Gene3D" id="3.20.20.150">
    <property type="entry name" value="Divalent-metal-dependent TIM barrel enzymes"/>
    <property type="match status" value="1"/>
</dbReference>
<dbReference type="Proteomes" id="UP001058461">
    <property type="component" value="Chromosome"/>
</dbReference>
<proteinExistence type="inferred from homology"/>
<dbReference type="SUPFAM" id="SSF51658">
    <property type="entry name" value="Xylose isomerase-like"/>
    <property type="match status" value="1"/>
</dbReference>
<dbReference type="RefSeq" id="WP_255853922.1">
    <property type="nucleotide sequence ID" value="NZ_CP073347.1"/>
</dbReference>
<dbReference type="EMBL" id="CP073347">
    <property type="protein sequence ID" value="UTW11878.1"/>
    <property type="molecule type" value="Genomic_DNA"/>
</dbReference>
<protein>
    <recommendedName>
        <fullName evidence="1">UPF0276 protein KDW95_21970</fullName>
    </recommendedName>
</protein>
<dbReference type="NCBIfam" id="NF003818">
    <property type="entry name" value="PRK05409.1"/>
    <property type="match status" value="1"/>
</dbReference>
<dbReference type="HAMAP" id="MF_00697">
    <property type="entry name" value="UPF0276"/>
    <property type="match status" value="1"/>
</dbReference>
<gene>
    <name evidence="2" type="ORF">KDW95_21970</name>
</gene>
<evidence type="ECO:0000313" key="3">
    <source>
        <dbReference type="Proteomes" id="UP001058461"/>
    </source>
</evidence>
<comment type="similarity">
    <text evidence="1">Belongs to the UPF0276 family.</text>
</comment>
<organism evidence="2 3">
    <name type="scientific">Marinobacterium rhizophilum</name>
    <dbReference type="NCBI Taxonomy" id="420402"/>
    <lineage>
        <taxon>Bacteria</taxon>
        <taxon>Pseudomonadati</taxon>
        <taxon>Pseudomonadota</taxon>
        <taxon>Gammaproteobacteria</taxon>
        <taxon>Oceanospirillales</taxon>
        <taxon>Oceanospirillaceae</taxon>
        <taxon>Marinobacterium</taxon>
    </lineage>
</organism>
<reference evidence="2" key="1">
    <citation type="submission" date="2021-04" db="EMBL/GenBank/DDBJ databases">
        <title>Oceanospirillales bacteria with DddD are important DMSP degraders in coastal seawater.</title>
        <authorList>
            <person name="Liu J."/>
        </authorList>
    </citation>
    <scope>NUCLEOTIDE SEQUENCE</scope>
    <source>
        <strain evidence="2">D13-1</strain>
    </source>
</reference>
<sequence>MNGLMPNQSTAASSRAIPTEAGIGLRGPHMEALLQSLPAVGWLEAHSENYFGGSGVPLYYLLQAREHYPVSLHGVGLSLGSTDPLCRSHLARLRQLIDQVQPGLVSEHLSWGSVSDIHFNDLLPLPYTEEALDHFCQRVSQVQEALGRTLLIENPSSYLRYRHSTIAEWEFLDAICERTGALLLLDINNVFVSAFNHGFDAQTYLKAIPAKQVAEIHLAGHSLKQFEDGALRIDDHASPVCEDVWALYRQSLQWLGPKPTLIEWDVALPPLPELVDQARIAQDCLDNLSPPGRGTRS</sequence>
<dbReference type="PANTHER" id="PTHR42194:SF1">
    <property type="entry name" value="UPF0276 PROTEIN HI_1600"/>
    <property type="match status" value="1"/>
</dbReference>
<evidence type="ECO:0000313" key="2">
    <source>
        <dbReference type="EMBL" id="UTW11878.1"/>
    </source>
</evidence>
<dbReference type="Pfam" id="PF05114">
    <property type="entry name" value="MbnB_TglH_ChrH"/>
    <property type="match status" value="1"/>
</dbReference>
<dbReference type="PANTHER" id="PTHR42194">
    <property type="entry name" value="UPF0276 PROTEIN HI_1600"/>
    <property type="match status" value="1"/>
</dbReference>
<dbReference type="InterPro" id="IPR036237">
    <property type="entry name" value="Xyl_isomerase-like_sf"/>
</dbReference>
<dbReference type="InterPro" id="IPR007801">
    <property type="entry name" value="MbnB/TglH/ChrH"/>
</dbReference>
<name>A0ABY5HHP8_9GAMM</name>
<accession>A0ABY5HHP8</accession>
<evidence type="ECO:0000256" key="1">
    <source>
        <dbReference type="HAMAP-Rule" id="MF_00697"/>
    </source>
</evidence>
<keyword evidence="3" id="KW-1185">Reference proteome</keyword>